<dbReference type="EMBL" id="GDHF01013519">
    <property type="protein sequence ID" value="JAI38795.1"/>
    <property type="molecule type" value="Transcribed_RNA"/>
</dbReference>
<proteinExistence type="predicted"/>
<dbReference type="OrthoDB" id="7881106at2759"/>
<name>A0A0K8VJT7_BACLA</name>
<reference evidence="1" key="1">
    <citation type="submission" date="2015-06" db="EMBL/GenBank/DDBJ databases">
        <authorList>
            <person name="Hoefler B.C."/>
            <person name="Straight P.D."/>
        </authorList>
    </citation>
    <scope>NUCLEOTIDE SEQUENCE</scope>
</reference>
<sequence length="168" mass="19663">MLARIIKRGLLGAQQNFPSFCASRHFTNEYSAHIPGGGLEKLAGCFKEESYFKLKDLKLLLKMREQTLRGAGYDTTEMNTAIEEIEEFDRLTAAHRQQSFMNKHKNCMEELYFLTEESMNLRRLEQKMHLEAEQKMREDIALENSRRALQFSNEAEVMAKIRSDQYTK</sequence>
<organism evidence="1">
    <name type="scientific">Bactrocera latifrons</name>
    <name type="common">Malaysian fruit fly</name>
    <name type="synonym">Chaetodacus latifrons</name>
    <dbReference type="NCBI Taxonomy" id="174628"/>
    <lineage>
        <taxon>Eukaryota</taxon>
        <taxon>Metazoa</taxon>
        <taxon>Ecdysozoa</taxon>
        <taxon>Arthropoda</taxon>
        <taxon>Hexapoda</taxon>
        <taxon>Insecta</taxon>
        <taxon>Pterygota</taxon>
        <taxon>Neoptera</taxon>
        <taxon>Endopterygota</taxon>
        <taxon>Diptera</taxon>
        <taxon>Brachycera</taxon>
        <taxon>Muscomorpha</taxon>
        <taxon>Tephritoidea</taxon>
        <taxon>Tephritidae</taxon>
        <taxon>Bactrocera</taxon>
        <taxon>Bactrocera</taxon>
    </lineage>
</organism>
<protein>
    <submittedName>
        <fullName evidence="1">Uncharacterized protein</fullName>
    </submittedName>
</protein>
<accession>A0A0K8VJT7</accession>
<dbReference type="AlphaFoldDB" id="A0A0K8VJT7"/>
<gene>
    <name evidence="1" type="ORF">c0_g1_i1</name>
</gene>
<evidence type="ECO:0000313" key="1">
    <source>
        <dbReference type="EMBL" id="JAI38795.1"/>
    </source>
</evidence>